<dbReference type="AlphaFoldDB" id="A0A377JPC5"/>
<evidence type="ECO:0000313" key="2">
    <source>
        <dbReference type="Proteomes" id="UP000255335"/>
    </source>
</evidence>
<gene>
    <name evidence="1" type="primary">cysE_1</name>
    <name evidence="1" type="ORF">NCTC12221_01065</name>
</gene>
<dbReference type="RefSeq" id="WP_115026286.1">
    <property type="nucleotide sequence ID" value="NZ_UGHZ01000001.1"/>
</dbReference>
<dbReference type="InterPro" id="IPR011004">
    <property type="entry name" value="Trimer_LpxA-like_sf"/>
</dbReference>
<organism evidence="1 2">
    <name type="scientific">Helicobacter cinaedi</name>
    <dbReference type="NCBI Taxonomy" id="213"/>
    <lineage>
        <taxon>Bacteria</taxon>
        <taxon>Pseudomonadati</taxon>
        <taxon>Campylobacterota</taxon>
        <taxon>Epsilonproteobacteria</taxon>
        <taxon>Campylobacterales</taxon>
        <taxon>Helicobacteraceae</taxon>
        <taxon>Helicobacter</taxon>
    </lineage>
</organism>
<evidence type="ECO:0000313" key="1">
    <source>
        <dbReference type="EMBL" id="STP09619.1"/>
    </source>
</evidence>
<dbReference type="Gene3D" id="2.160.10.10">
    <property type="entry name" value="Hexapeptide repeat proteins"/>
    <property type="match status" value="1"/>
</dbReference>
<protein>
    <submittedName>
        <fullName evidence="1">Serine O-acetyltransferase</fullName>
        <ecNumber evidence="1">2.3.1.30</ecNumber>
    </submittedName>
</protein>
<keyword evidence="1" id="KW-0808">Transferase</keyword>
<proteinExistence type="predicted"/>
<dbReference type="SUPFAM" id="SSF51161">
    <property type="entry name" value="Trimeric LpxA-like enzymes"/>
    <property type="match status" value="1"/>
</dbReference>
<dbReference type="PANTHER" id="PTHR42811">
    <property type="entry name" value="SERINE ACETYLTRANSFERASE"/>
    <property type="match status" value="1"/>
</dbReference>
<dbReference type="Pfam" id="PF00132">
    <property type="entry name" value="Hexapep"/>
    <property type="match status" value="1"/>
</dbReference>
<dbReference type="InterPro" id="IPR001451">
    <property type="entry name" value="Hexapep"/>
</dbReference>
<dbReference type="EMBL" id="UGHZ01000001">
    <property type="protein sequence ID" value="STP09619.1"/>
    <property type="molecule type" value="Genomic_DNA"/>
</dbReference>
<accession>A0A377JPC5</accession>
<dbReference type="GO" id="GO:0009001">
    <property type="term" value="F:serine O-acetyltransferase activity"/>
    <property type="evidence" value="ECO:0007669"/>
    <property type="project" value="UniProtKB-EC"/>
</dbReference>
<keyword evidence="1" id="KW-0012">Acyltransferase</keyword>
<dbReference type="Proteomes" id="UP000255335">
    <property type="component" value="Unassembled WGS sequence"/>
</dbReference>
<reference evidence="1 2" key="1">
    <citation type="submission" date="2018-06" db="EMBL/GenBank/DDBJ databases">
        <authorList>
            <consortium name="Pathogen Informatics"/>
            <person name="Doyle S."/>
        </authorList>
    </citation>
    <scope>NUCLEOTIDE SEQUENCE [LARGE SCALE GENOMIC DNA]</scope>
    <source>
        <strain evidence="1 2">NCTC12221</strain>
    </source>
</reference>
<dbReference type="EC" id="2.3.1.30" evidence="1"/>
<sequence>MLTSKVLSLVQGQIDVFFSGLDSLKLESSDVARALEAFERCNRRICLKYYEAQLSIEDFYHSDKYAVFLYFLSHTLYKANKPKLATKAYYLNKILHGVDLFYEICLPEVFSLTHPLGSVLGRAEYGNYLCVYQNCTIGVDGGDGIAYGPTLGEGVVLCASSKVIGRCQVGDNVIFGANAFIINTDVPSNSIVVGSYPHHRILPSNHNVLKEFFGIDKDSKD</sequence>
<name>A0A377JPC5_9HELI</name>